<dbReference type="Proteomes" id="UP001596472">
    <property type="component" value="Unassembled WGS sequence"/>
</dbReference>
<feature type="domain" description="Transposase IS66 central" evidence="3">
    <location>
        <begin position="170"/>
        <end position="457"/>
    </location>
</feature>
<protein>
    <submittedName>
        <fullName evidence="4">IS66 family transposase</fullName>
    </submittedName>
</protein>
<dbReference type="PANTHER" id="PTHR33678">
    <property type="entry name" value="BLL1576 PROTEIN"/>
    <property type="match status" value="1"/>
</dbReference>
<feature type="region of interest" description="Disordered" evidence="2">
    <location>
        <begin position="66"/>
        <end position="95"/>
    </location>
</feature>
<proteinExistence type="predicted"/>
<dbReference type="InterPro" id="IPR004291">
    <property type="entry name" value="Transposase_IS66_central"/>
</dbReference>
<evidence type="ECO:0000313" key="5">
    <source>
        <dbReference type="Proteomes" id="UP001596472"/>
    </source>
</evidence>
<dbReference type="InterPro" id="IPR052344">
    <property type="entry name" value="Transposase-related"/>
</dbReference>
<keyword evidence="5" id="KW-1185">Reference proteome</keyword>
<dbReference type="Pfam" id="PF03050">
    <property type="entry name" value="DDE_Tnp_IS66"/>
    <property type="match status" value="1"/>
</dbReference>
<keyword evidence="1" id="KW-0175">Coiled coil</keyword>
<evidence type="ECO:0000313" key="4">
    <source>
        <dbReference type="EMBL" id="MFC7339680.1"/>
    </source>
</evidence>
<feature type="coiled-coil region" evidence="1">
    <location>
        <begin position="6"/>
        <end position="40"/>
    </location>
</feature>
<accession>A0ABW2LDP2</accession>
<dbReference type="PANTHER" id="PTHR33678:SF1">
    <property type="entry name" value="BLL1576 PROTEIN"/>
    <property type="match status" value="1"/>
</dbReference>
<dbReference type="EMBL" id="JBHTBS010000037">
    <property type="protein sequence ID" value="MFC7339680.1"/>
    <property type="molecule type" value="Genomic_DNA"/>
</dbReference>
<dbReference type="NCBIfam" id="NF033517">
    <property type="entry name" value="transpos_IS66"/>
    <property type="match status" value="1"/>
</dbReference>
<evidence type="ECO:0000259" key="3">
    <source>
        <dbReference type="Pfam" id="PF03050"/>
    </source>
</evidence>
<dbReference type="RefSeq" id="WP_379716953.1">
    <property type="nucleotide sequence ID" value="NZ_JBHTBS010000037.1"/>
</dbReference>
<name>A0ABW2LDP2_9BACT</name>
<evidence type="ECO:0000256" key="1">
    <source>
        <dbReference type="SAM" id="Coils"/>
    </source>
</evidence>
<organism evidence="4 5">
    <name type="scientific">Haloferula chungangensis</name>
    <dbReference type="NCBI Taxonomy" id="1048331"/>
    <lineage>
        <taxon>Bacteria</taxon>
        <taxon>Pseudomonadati</taxon>
        <taxon>Verrucomicrobiota</taxon>
        <taxon>Verrucomicrobiia</taxon>
        <taxon>Verrucomicrobiales</taxon>
        <taxon>Verrucomicrobiaceae</taxon>
        <taxon>Haloferula</taxon>
    </lineage>
</organism>
<comment type="caution">
    <text evidence="4">The sequence shown here is derived from an EMBL/GenBank/DDBJ whole genome shotgun (WGS) entry which is preliminary data.</text>
</comment>
<reference evidence="5" key="1">
    <citation type="journal article" date="2019" name="Int. J. Syst. Evol. Microbiol.">
        <title>The Global Catalogue of Microorganisms (GCM) 10K type strain sequencing project: providing services to taxonomists for standard genome sequencing and annotation.</title>
        <authorList>
            <consortium name="The Broad Institute Genomics Platform"/>
            <consortium name="The Broad Institute Genome Sequencing Center for Infectious Disease"/>
            <person name="Wu L."/>
            <person name="Ma J."/>
        </authorList>
    </citation>
    <scope>NUCLEOTIDE SEQUENCE [LARGE SCALE GENOMIC DNA]</scope>
    <source>
        <strain evidence="5">CGMCC 4.1467</strain>
    </source>
</reference>
<sequence>MTEEQAAQLIEQNKKLLDKVASLEAELQQQKDLVAALLKRLYGTKSEQLSHDQLLMTFLESEAKKPAAADPLDQGPAAETQAKAPRAKRTSKLAESLKGLPTRERIIVSPEVLDDPDAYRLIGEEVSERLHVSPAAFTREVIRRQTHVLRNDPDAVPITPPLEPCLLPGSVLTPSLGAYLLTEKFCYHQPFYRLEWRLRATHGIELRRDLMCSWHDHLADLLRPLYELIAGKIRHSDHIQIDETPIRCLQPGTGKTSQGYLWAYHHPEHGILFDWHKSRANTCLDHILIGKDRNVSFEGHLQSDGLRGYRTFIERHPELAITPVSCLAHIRRKFTEASGDHPRITAWILLQIGKIYHIEAELKRRRAGPDLRKRARRLLLRRIHQHLAKLLDHLQTRRRILPKSNLGKALNYARAQWPHLEPCFEDGRLEFDNNHTEGAIRPTKVGMKNWIFVGGEHTGWRSAVVYTFVEQVRRHGHDPHAYFEWAFGKLMHAPGPDEMPALLPSVWIESQQPDQSPSVARVA</sequence>
<evidence type="ECO:0000256" key="2">
    <source>
        <dbReference type="SAM" id="MobiDB-lite"/>
    </source>
</evidence>
<gene>
    <name evidence="4" type="ORF">ACFQY0_21020</name>
</gene>